<organism evidence="1 2">
    <name type="scientific">Pseudothermotoga thermarum DSM 5069</name>
    <dbReference type="NCBI Taxonomy" id="688269"/>
    <lineage>
        <taxon>Bacteria</taxon>
        <taxon>Thermotogati</taxon>
        <taxon>Thermotogota</taxon>
        <taxon>Thermotogae</taxon>
        <taxon>Thermotogales</taxon>
        <taxon>Thermotogaceae</taxon>
        <taxon>Pseudothermotoga</taxon>
    </lineage>
</organism>
<dbReference type="Gene3D" id="3.30.460.40">
    <property type="match status" value="1"/>
</dbReference>
<dbReference type="STRING" id="688269.Theth_1685"/>
<dbReference type="KEGG" id="tta:Theth_1685"/>
<dbReference type="eggNOG" id="ENOG502Z98B">
    <property type="taxonomic scope" value="Bacteria"/>
</dbReference>
<dbReference type="PATRIC" id="fig|688269.3.peg.1732"/>
<protein>
    <submittedName>
        <fullName evidence="1">Uncharacterized protein</fullName>
    </submittedName>
</protein>
<dbReference type="SUPFAM" id="SSF81301">
    <property type="entry name" value="Nucleotidyltransferase"/>
    <property type="match status" value="1"/>
</dbReference>
<dbReference type="HOGENOM" id="CLU_118457_0_0_0"/>
<name>F7YVR5_9THEM</name>
<dbReference type="OrthoDB" id="1551055at2"/>
<evidence type="ECO:0000313" key="1">
    <source>
        <dbReference type="EMBL" id="AEH51732.1"/>
    </source>
</evidence>
<reference evidence="1 2" key="1">
    <citation type="submission" date="2010-11" db="EMBL/GenBank/DDBJ databases">
        <title>The complete genome of Thermotoga thermarum DSM 5069.</title>
        <authorList>
            <consortium name="US DOE Joint Genome Institute (JGI-PGF)"/>
            <person name="Lucas S."/>
            <person name="Copeland A."/>
            <person name="Lapidus A."/>
            <person name="Bruce D."/>
            <person name="Goodwin L."/>
            <person name="Pitluck S."/>
            <person name="Kyrpides N."/>
            <person name="Mavromatis K."/>
            <person name="Ivanova N."/>
            <person name="Zeytun A."/>
            <person name="Brettin T."/>
            <person name="Detter J.C."/>
            <person name="Tapia R."/>
            <person name="Han C."/>
            <person name="Land M."/>
            <person name="Hauser L."/>
            <person name="Markowitz V."/>
            <person name="Cheng J.-F."/>
            <person name="Hugenholtz P."/>
            <person name="Woyke T."/>
            <person name="Wu D."/>
            <person name="Spring S."/>
            <person name="Schroeder M."/>
            <person name="Brambilla E."/>
            <person name="Klenk H.-P."/>
            <person name="Eisen J.A."/>
        </authorList>
    </citation>
    <scope>NUCLEOTIDE SEQUENCE [LARGE SCALE GENOMIC DNA]</scope>
    <source>
        <strain evidence="1 2">DSM 5069</strain>
    </source>
</reference>
<dbReference type="EMBL" id="CP002351">
    <property type="protein sequence ID" value="AEH51732.1"/>
    <property type="molecule type" value="Genomic_DNA"/>
</dbReference>
<dbReference type="RefSeq" id="WP_013932940.1">
    <property type="nucleotide sequence ID" value="NC_015707.1"/>
</dbReference>
<keyword evidence="2" id="KW-1185">Reference proteome</keyword>
<sequence>MSIEEILKEVLEKLERNNIEYMITGSLASNIHGVPRTTFDADIVISANFENLKKFIDEIKNSFYVDLDMVRDAFERKSIFNLIHYETGFKIDFIVKKQGAHFDMEFERRRAYTFAGRKCFFASPEDTILSKLLWAKIGESEKQFRDALGVAKIQAENLDFEYLQKSAENLGIKDMLEKLIEQLRRANLG</sequence>
<dbReference type="InterPro" id="IPR043519">
    <property type="entry name" value="NT_sf"/>
</dbReference>
<accession>F7YVR5</accession>
<evidence type="ECO:0000313" key="2">
    <source>
        <dbReference type="Proteomes" id="UP000006804"/>
    </source>
</evidence>
<gene>
    <name evidence="1" type="ORF">Theth_1685</name>
</gene>
<proteinExistence type="predicted"/>
<dbReference type="Proteomes" id="UP000006804">
    <property type="component" value="Chromosome"/>
</dbReference>
<dbReference type="AlphaFoldDB" id="F7YVR5"/>